<dbReference type="AlphaFoldDB" id="A0A371K2T9"/>
<evidence type="ECO:0000256" key="4">
    <source>
        <dbReference type="ARBA" id="ARBA00022801"/>
    </source>
</evidence>
<dbReference type="OrthoDB" id="3665926at2"/>
<dbReference type="Pfam" id="PF01546">
    <property type="entry name" value="Peptidase_M20"/>
    <property type="match status" value="1"/>
</dbReference>
<dbReference type="InterPro" id="IPR011650">
    <property type="entry name" value="Peptidase_M20_dimer"/>
</dbReference>
<keyword evidence="3" id="KW-0479">Metal-binding</keyword>
<evidence type="ECO:0000256" key="2">
    <source>
        <dbReference type="ARBA" id="ARBA00022670"/>
    </source>
</evidence>
<dbReference type="Gene3D" id="3.40.630.10">
    <property type="entry name" value="Zn peptidases"/>
    <property type="match status" value="1"/>
</dbReference>
<dbReference type="PROSITE" id="PS00758">
    <property type="entry name" value="ARGE_DAPE_CPG2_1"/>
    <property type="match status" value="1"/>
</dbReference>
<feature type="domain" description="Peptidase M20 dimerisation" evidence="7">
    <location>
        <begin position="224"/>
        <end position="365"/>
    </location>
</feature>
<dbReference type="InterPro" id="IPR036264">
    <property type="entry name" value="Bact_exopeptidase_dim_dom"/>
</dbReference>
<feature type="chain" id="PRO_5016811943" evidence="6">
    <location>
        <begin position="24"/>
        <end position="471"/>
    </location>
</feature>
<evidence type="ECO:0000256" key="5">
    <source>
        <dbReference type="ARBA" id="ARBA00022833"/>
    </source>
</evidence>
<dbReference type="NCBIfam" id="NF006596">
    <property type="entry name" value="PRK09133.1"/>
    <property type="match status" value="1"/>
</dbReference>
<keyword evidence="6" id="KW-0732">Signal</keyword>
<sequence length="471" mass="50908">MAGKAWRWWSGAALAAWACCSAAAVPADEAEFRALYRELVEINTTRSAGDCTRAAEAMRARLRAAGLPEADMQVLAPPDRPRDGALIALLRGREPALKPVLLLAHIDVVEARREDWERDPFTLVEEDGWFYARGAADDKAMAAVLTDSLIRYRRAGHVPRRGLKLALTCGEETPDVFNGVKWLLQAHPQALDAEFAVNEGAGGELDDQGRALALQVQAGEKVYQDFELATSDIGGHSSRPTHSNPIVRLSAALLRLDAYRFPIALNPVTRGYFEAQARLSPPAVAADMRAVLADPKDEAAAGRLWDVNPGWNSMLRTTCAITQTTGGHAPNALPQQARANVNCRILPGVPVPSVRDEIARVLADERISVSARGEPGMATTMPPLNDRVLGPVREVAASLWPGVAVVPTMATGATDGRFLNAAGIPTYGMTGAFHDARGSGAHGLNERIRVKSLLDSRRFLYEVVRRYGELP</sequence>
<keyword evidence="9" id="KW-1185">Reference proteome</keyword>
<evidence type="ECO:0000256" key="6">
    <source>
        <dbReference type="SAM" id="SignalP"/>
    </source>
</evidence>
<keyword evidence="2" id="KW-0645">Protease</keyword>
<dbReference type="Proteomes" id="UP000264492">
    <property type="component" value="Unassembled WGS sequence"/>
</dbReference>
<dbReference type="Gene3D" id="3.30.70.360">
    <property type="match status" value="1"/>
</dbReference>
<dbReference type="GO" id="GO:0046872">
    <property type="term" value="F:metal ion binding"/>
    <property type="evidence" value="ECO:0007669"/>
    <property type="project" value="UniProtKB-KW"/>
</dbReference>
<dbReference type="EMBL" id="QTSU01000001">
    <property type="protein sequence ID" value="RDZ28208.1"/>
    <property type="molecule type" value="Genomic_DNA"/>
</dbReference>
<dbReference type="Pfam" id="PF07687">
    <property type="entry name" value="M20_dimer"/>
    <property type="match status" value="1"/>
</dbReference>
<dbReference type="InterPro" id="IPR047177">
    <property type="entry name" value="Pept_M20A"/>
</dbReference>
<evidence type="ECO:0000256" key="3">
    <source>
        <dbReference type="ARBA" id="ARBA00022723"/>
    </source>
</evidence>
<comment type="caution">
    <text evidence="8">The sequence shown here is derived from an EMBL/GenBank/DDBJ whole genome shotgun (WGS) entry which is preliminary data.</text>
</comment>
<dbReference type="SUPFAM" id="SSF53187">
    <property type="entry name" value="Zn-dependent exopeptidases"/>
    <property type="match status" value="1"/>
</dbReference>
<evidence type="ECO:0000313" key="9">
    <source>
        <dbReference type="Proteomes" id="UP000264492"/>
    </source>
</evidence>
<proteinExistence type="inferred from homology"/>
<dbReference type="PANTHER" id="PTHR45962:SF1">
    <property type="entry name" value="N-FATTY-ACYL-AMINO ACID SYNTHASE_HYDROLASE PM20D1"/>
    <property type="match status" value="1"/>
</dbReference>
<accession>A0A371K2T9</accession>
<keyword evidence="5" id="KW-0862">Zinc</keyword>
<keyword evidence="4 8" id="KW-0378">Hydrolase</keyword>
<feature type="signal peptide" evidence="6">
    <location>
        <begin position="1"/>
        <end position="23"/>
    </location>
</feature>
<comment type="similarity">
    <text evidence="1">Belongs to the peptidase M20A family.</text>
</comment>
<evidence type="ECO:0000313" key="8">
    <source>
        <dbReference type="EMBL" id="RDZ28208.1"/>
    </source>
</evidence>
<reference evidence="8 9" key="1">
    <citation type="submission" date="2018-08" db="EMBL/GenBank/DDBJ databases">
        <title>Lysobacter sp. zong2l5, whole genome shotgun sequence.</title>
        <authorList>
            <person name="Zhang X."/>
            <person name="Feng G."/>
            <person name="Zhu H."/>
        </authorList>
    </citation>
    <scope>NUCLEOTIDE SEQUENCE [LARGE SCALE GENOMIC DNA]</scope>
    <source>
        <strain evidence="9">zong2l5</strain>
    </source>
</reference>
<name>A0A371K2T9_9GAMM</name>
<dbReference type="PROSITE" id="PS00759">
    <property type="entry name" value="ARGE_DAPE_CPG2_2"/>
    <property type="match status" value="1"/>
</dbReference>
<dbReference type="InterPro" id="IPR001261">
    <property type="entry name" value="ArgE/DapE_CS"/>
</dbReference>
<dbReference type="PANTHER" id="PTHR45962">
    <property type="entry name" value="N-FATTY-ACYL-AMINO ACID SYNTHASE/HYDROLASE PM20D1"/>
    <property type="match status" value="1"/>
</dbReference>
<protein>
    <submittedName>
        <fullName evidence="8">M20/M25/M40 family metallo-hydrolase</fullName>
    </submittedName>
</protein>
<evidence type="ECO:0000256" key="1">
    <source>
        <dbReference type="ARBA" id="ARBA00006247"/>
    </source>
</evidence>
<dbReference type="GO" id="GO:0051603">
    <property type="term" value="P:proteolysis involved in protein catabolic process"/>
    <property type="evidence" value="ECO:0007669"/>
    <property type="project" value="TreeGrafter"/>
</dbReference>
<dbReference type="GO" id="GO:0004180">
    <property type="term" value="F:carboxypeptidase activity"/>
    <property type="evidence" value="ECO:0007669"/>
    <property type="project" value="TreeGrafter"/>
</dbReference>
<dbReference type="RefSeq" id="WP_115857651.1">
    <property type="nucleotide sequence ID" value="NZ_QTSU01000001.1"/>
</dbReference>
<dbReference type="InterPro" id="IPR002933">
    <property type="entry name" value="Peptidase_M20"/>
</dbReference>
<evidence type="ECO:0000259" key="7">
    <source>
        <dbReference type="Pfam" id="PF07687"/>
    </source>
</evidence>
<dbReference type="Gene3D" id="1.10.150.900">
    <property type="match status" value="1"/>
</dbReference>
<dbReference type="SUPFAM" id="SSF55031">
    <property type="entry name" value="Bacterial exopeptidase dimerisation domain"/>
    <property type="match status" value="1"/>
</dbReference>
<gene>
    <name evidence="8" type="ORF">DX914_03420</name>
</gene>
<organism evidence="8 9">
    <name type="scientific">Lysobacter silvisoli</name>
    <dbReference type="NCBI Taxonomy" id="2293254"/>
    <lineage>
        <taxon>Bacteria</taxon>
        <taxon>Pseudomonadati</taxon>
        <taxon>Pseudomonadota</taxon>
        <taxon>Gammaproteobacteria</taxon>
        <taxon>Lysobacterales</taxon>
        <taxon>Lysobacteraceae</taxon>
        <taxon>Lysobacter</taxon>
    </lineage>
</organism>